<gene>
    <name evidence="4" type="ORF">QR98_0097400</name>
</gene>
<evidence type="ECO:0000256" key="2">
    <source>
        <dbReference type="ARBA" id="ARBA00022771"/>
    </source>
</evidence>
<protein>
    <submittedName>
        <fullName evidence="4">Zinc finger in N-recognin (UBR box) containing protein</fullName>
    </submittedName>
</protein>
<dbReference type="EMBL" id="JXLN01016631">
    <property type="protein sequence ID" value="KPM11172.1"/>
    <property type="molecule type" value="Genomic_DNA"/>
</dbReference>
<dbReference type="InterPro" id="IPR003126">
    <property type="entry name" value="Znf_UBR"/>
</dbReference>
<dbReference type="VEuPathDB" id="VectorBase:SSCA006861"/>
<reference evidence="4 5" key="1">
    <citation type="journal article" date="2015" name="Parasit. Vectors">
        <title>Draft genome of the scabies mite.</title>
        <authorList>
            <person name="Rider S.D.Jr."/>
            <person name="Morgan M.S."/>
            <person name="Arlian L.G."/>
        </authorList>
    </citation>
    <scope>NUCLEOTIDE SEQUENCE [LARGE SCALE GENOMIC DNA]</scope>
    <source>
        <strain evidence="4">Arlian Lab</strain>
    </source>
</reference>
<dbReference type="PANTHER" id="PTHR21725">
    <property type="entry name" value="E3 UBIQUITIN-PROTEIN LIGASE UBR4"/>
    <property type="match status" value="1"/>
</dbReference>
<evidence type="ECO:0000313" key="4">
    <source>
        <dbReference type="EMBL" id="KPM11172.1"/>
    </source>
</evidence>
<accession>A0A132AJK5</accession>
<sequence length="193" mass="22521">MSIKGNNDGQINAESIGHFKLIREVVNWLSACEIRLFNSQPIDKSENVLLDPEVKFMIESCYQMISYLSDIFTALEYHLIFLKNRKEMPNEEDVVAKKDKKDAKFHPIYIDDECKLNQKINNNQSDDETEDETDDDLDNHLCTYTFTRKEFINQHWYHCHTCKMLNGVGVCTVCAKVCHRGHDVTYSKHGSFF</sequence>
<dbReference type="SMART" id="SM00396">
    <property type="entry name" value="ZnF_UBR1"/>
    <property type="match status" value="1"/>
</dbReference>
<name>A0A132AJK5_SARSC</name>
<dbReference type="InterPro" id="IPR045189">
    <property type="entry name" value="UBR4-like"/>
</dbReference>
<dbReference type="PANTHER" id="PTHR21725:SF1">
    <property type="entry name" value="E3 UBIQUITIN-PROTEIN LIGASE UBR4"/>
    <property type="match status" value="1"/>
</dbReference>
<dbReference type="AlphaFoldDB" id="A0A132AJK5"/>
<comment type="caution">
    <text evidence="4">The sequence shown here is derived from an EMBL/GenBank/DDBJ whole genome shotgun (WGS) entry which is preliminary data.</text>
</comment>
<evidence type="ECO:0000256" key="3">
    <source>
        <dbReference type="ARBA" id="ARBA00022833"/>
    </source>
</evidence>
<keyword evidence="2" id="KW-0863">Zinc-finger</keyword>
<feature type="non-terminal residue" evidence="4">
    <location>
        <position position="193"/>
    </location>
</feature>
<dbReference type="Proteomes" id="UP000616769">
    <property type="component" value="Unassembled WGS sequence"/>
</dbReference>
<organism evidence="4 5">
    <name type="scientific">Sarcoptes scabiei</name>
    <name type="common">Itch mite</name>
    <name type="synonym">Acarus scabiei</name>
    <dbReference type="NCBI Taxonomy" id="52283"/>
    <lineage>
        <taxon>Eukaryota</taxon>
        <taxon>Metazoa</taxon>
        <taxon>Ecdysozoa</taxon>
        <taxon>Arthropoda</taxon>
        <taxon>Chelicerata</taxon>
        <taxon>Arachnida</taxon>
        <taxon>Acari</taxon>
        <taxon>Acariformes</taxon>
        <taxon>Sarcoptiformes</taxon>
        <taxon>Astigmata</taxon>
        <taxon>Psoroptidia</taxon>
        <taxon>Sarcoptoidea</taxon>
        <taxon>Sarcoptidae</taxon>
        <taxon>Sarcoptinae</taxon>
        <taxon>Sarcoptes</taxon>
    </lineage>
</organism>
<proteinExistence type="predicted"/>
<evidence type="ECO:0000313" key="5">
    <source>
        <dbReference type="Proteomes" id="UP000616769"/>
    </source>
</evidence>
<dbReference type="OrthoDB" id="30336at2759"/>
<evidence type="ECO:0000256" key="1">
    <source>
        <dbReference type="ARBA" id="ARBA00022723"/>
    </source>
</evidence>
<keyword evidence="3" id="KW-0862">Zinc</keyword>
<keyword evidence="1" id="KW-0479">Metal-binding</keyword>
<dbReference type="GO" id="GO:0008270">
    <property type="term" value="F:zinc ion binding"/>
    <property type="evidence" value="ECO:0007669"/>
    <property type="project" value="UniProtKB-KW"/>
</dbReference>